<feature type="domain" description="Proteasome alpha-type subunits" evidence="9">
    <location>
        <begin position="9"/>
        <end position="31"/>
    </location>
</feature>
<dbReference type="PROSITE" id="PS00388">
    <property type="entry name" value="PROTEASOME_ALPHA_1"/>
    <property type="match status" value="1"/>
</dbReference>
<keyword evidence="11" id="KW-1185">Reference proteome</keyword>
<comment type="subunit">
    <text evidence="4">The 20S proteasome core is composed of 14 alpha and 14 beta subunits that assemble into four stacked heptameric rings, resulting in a barrel-shaped structure. The two inner rings, each composed of seven catalytic beta subunits, are sandwiched by two outer rings, each composed of seven alpha subunits. H.volcanii produces at least 2 types of 20S proteasomes: an alpha1-beta proteasome and a proteasome containing all three subunits (alpha1, alpha2, and beta) that appears to be asymmetrical with homo-oligomeric alpha1 and alpha2 rings positioned on separate ends. The catalytic chamber with the active sites is on the inside of the barrel. Has probably a gated structure, the ends of the cylinder being occluded by the N-termini of the alpha-subunits. Is likely capped at one or both ends by the proteasome regulatory ATPase, PAN.</text>
</comment>
<feature type="region of interest" description="Disordered" evidence="8">
    <location>
        <begin position="238"/>
        <end position="299"/>
    </location>
</feature>
<comment type="activity regulation">
    <text evidence="5">The formation of the proteasomal ATPase PAN-20S proteasome complex, via the docking of the C-termini of PAN into the intersubunit pockets in the alpha-rings, triggers opening of the gate for substrate entry. Interconversion between the open-gate and close-gate conformations leads to a dynamic regulation of the 20S proteasome proteolysis activity.</text>
</comment>
<dbReference type="PROSITE" id="PS51475">
    <property type="entry name" value="PROTEASOME_ALPHA_2"/>
    <property type="match status" value="1"/>
</dbReference>
<comment type="subunit">
    <text evidence="5 7">The 20S proteasome core is composed of 14 alpha and 14 beta subunits that assemble into four stacked heptameric rings, resulting in a barrel-shaped structure. The two inner rings, each composed of seven catalytic beta subunits, are sandwiched by two outer rings, each composed of seven alpha subunits. The catalytic chamber with the active sites is on the inside of the barrel. Has a gated structure, the ends of the cylinder being occluded by the N-termini of the alpha-subunits. Is capped at one or both ends by the proteasome regulatory ATPase, PAN.</text>
</comment>
<dbReference type="HAMAP" id="MF_00289_A">
    <property type="entry name" value="Proteasome_A_A"/>
    <property type="match status" value="1"/>
</dbReference>
<organism evidence="10 11">
    <name type="scientific">Halorubellus litoreus</name>
    <dbReference type="NCBI Taxonomy" id="755308"/>
    <lineage>
        <taxon>Archaea</taxon>
        <taxon>Methanobacteriati</taxon>
        <taxon>Methanobacteriota</taxon>
        <taxon>Stenosarchaea group</taxon>
        <taxon>Halobacteria</taxon>
        <taxon>Halobacteriales</taxon>
        <taxon>Halorubellaceae</taxon>
        <taxon>Halorubellus</taxon>
    </lineage>
</organism>
<evidence type="ECO:0000259" key="9">
    <source>
        <dbReference type="PROSITE" id="PS00388"/>
    </source>
</evidence>
<evidence type="ECO:0000256" key="8">
    <source>
        <dbReference type="SAM" id="MobiDB-lite"/>
    </source>
</evidence>
<evidence type="ECO:0000256" key="6">
    <source>
        <dbReference type="PROSITE-ProRule" id="PRU00808"/>
    </source>
</evidence>
<proteinExistence type="inferred from homology"/>
<keyword evidence="2 5" id="KW-0963">Cytoplasm</keyword>
<dbReference type="EMBL" id="JBHSXN010000002">
    <property type="protein sequence ID" value="MFC6953674.1"/>
    <property type="molecule type" value="Genomic_DNA"/>
</dbReference>
<keyword evidence="3 5" id="KW-0647">Proteasome</keyword>
<dbReference type="InterPro" id="IPR001353">
    <property type="entry name" value="Proteasome_sua/b"/>
</dbReference>
<dbReference type="InterPro" id="IPR050115">
    <property type="entry name" value="Proteasome_alpha"/>
</dbReference>
<keyword evidence="10" id="KW-0378">Hydrolase</keyword>
<dbReference type="AlphaFoldDB" id="A0ABD5VE10"/>
<evidence type="ECO:0000313" key="11">
    <source>
        <dbReference type="Proteomes" id="UP001596395"/>
    </source>
</evidence>
<evidence type="ECO:0000256" key="2">
    <source>
        <dbReference type="ARBA" id="ARBA00022490"/>
    </source>
</evidence>
<dbReference type="GO" id="GO:0004175">
    <property type="term" value="F:endopeptidase activity"/>
    <property type="evidence" value="ECO:0007669"/>
    <property type="project" value="UniProtKB-ARBA"/>
</dbReference>
<dbReference type="GO" id="GO:0010498">
    <property type="term" value="P:proteasomal protein catabolic process"/>
    <property type="evidence" value="ECO:0007669"/>
    <property type="project" value="UniProtKB-UniRule"/>
</dbReference>
<comment type="similarity">
    <text evidence="5 6 7">Belongs to the peptidase T1A family.</text>
</comment>
<evidence type="ECO:0000256" key="5">
    <source>
        <dbReference type="HAMAP-Rule" id="MF_00289"/>
    </source>
</evidence>
<evidence type="ECO:0000256" key="3">
    <source>
        <dbReference type="ARBA" id="ARBA00022942"/>
    </source>
</evidence>
<protein>
    <recommendedName>
        <fullName evidence="5 7">Proteasome subunit alpha</fullName>
    </recommendedName>
    <alternativeName>
        <fullName evidence="5">20S proteasome alpha subunit</fullName>
    </alternativeName>
    <alternativeName>
        <fullName evidence="5">Proteasome core protein PsmA</fullName>
    </alternativeName>
</protein>
<dbReference type="Pfam" id="PF00227">
    <property type="entry name" value="Proteasome"/>
    <property type="match status" value="1"/>
</dbReference>
<evidence type="ECO:0000256" key="1">
    <source>
        <dbReference type="ARBA" id="ARBA00004496"/>
    </source>
</evidence>
<dbReference type="Pfam" id="PF10584">
    <property type="entry name" value="Proteasome_A_N"/>
    <property type="match status" value="1"/>
</dbReference>
<dbReference type="NCBIfam" id="TIGR03633">
    <property type="entry name" value="arc_protsome_A"/>
    <property type="match status" value="1"/>
</dbReference>
<dbReference type="InterPro" id="IPR023332">
    <property type="entry name" value="Proteasome_alpha-type"/>
</dbReference>
<name>A0ABD5VE10_9EURY</name>
<comment type="subcellular location">
    <subcellularLocation>
        <location evidence="1 5 7">Cytoplasm</location>
    </subcellularLocation>
</comment>
<gene>
    <name evidence="5 10" type="primary">psmA</name>
    <name evidence="10" type="ORF">ACFQGB_12445</name>
</gene>
<comment type="caution">
    <text evidence="10">The sequence shown here is derived from an EMBL/GenBank/DDBJ whole genome shotgun (WGS) entry which is preliminary data.</text>
</comment>
<feature type="compositionally biased region" description="Acidic residues" evidence="8">
    <location>
        <begin position="246"/>
        <end position="299"/>
    </location>
</feature>
<dbReference type="InterPro" id="IPR000426">
    <property type="entry name" value="Proteasome_asu_N"/>
</dbReference>
<evidence type="ECO:0000256" key="4">
    <source>
        <dbReference type="ARBA" id="ARBA00062996"/>
    </source>
</evidence>
<dbReference type="RefSeq" id="WP_336350629.1">
    <property type="nucleotide sequence ID" value="NZ_JAZAQL010000002.1"/>
</dbReference>
<dbReference type="PANTHER" id="PTHR11599">
    <property type="entry name" value="PROTEASOME SUBUNIT ALPHA/BETA"/>
    <property type="match status" value="1"/>
</dbReference>
<accession>A0ABD5VE10</accession>
<dbReference type="NCBIfam" id="NF003075">
    <property type="entry name" value="PRK03996.1"/>
    <property type="match status" value="1"/>
</dbReference>
<dbReference type="SMART" id="SM00948">
    <property type="entry name" value="Proteasome_A_N"/>
    <property type="match status" value="1"/>
</dbReference>
<evidence type="ECO:0000313" key="10">
    <source>
        <dbReference type="EMBL" id="MFC6953674.1"/>
    </source>
</evidence>
<dbReference type="Proteomes" id="UP001596395">
    <property type="component" value="Unassembled WGS sequence"/>
</dbReference>
<dbReference type="Gene3D" id="3.60.20.10">
    <property type="entry name" value="Glutamine Phosphoribosylpyrophosphate, subunit 1, domain 1"/>
    <property type="match status" value="1"/>
</dbReference>
<reference evidence="10 11" key="1">
    <citation type="journal article" date="2019" name="Int. J. Syst. Evol. Microbiol.">
        <title>The Global Catalogue of Microorganisms (GCM) 10K type strain sequencing project: providing services to taxonomists for standard genome sequencing and annotation.</title>
        <authorList>
            <consortium name="The Broad Institute Genomics Platform"/>
            <consortium name="The Broad Institute Genome Sequencing Center for Infectious Disease"/>
            <person name="Wu L."/>
            <person name="Ma J."/>
        </authorList>
    </citation>
    <scope>NUCLEOTIDE SEQUENCE [LARGE SCALE GENOMIC DNA]</scope>
    <source>
        <strain evidence="10 11">GX26</strain>
    </source>
</reference>
<dbReference type="FunFam" id="3.60.20.10:FF:000004">
    <property type="entry name" value="Proteasome subunit alpha type-4"/>
    <property type="match status" value="1"/>
</dbReference>
<dbReference type="GO" id="GO:0019773">
    <property type="term" value="C:proteasome core complex, alpha-subunit complex"/>
    <property type="evidence" value="ECO:0007669"/>
    <property type="project" value="UniProtKB-UniRule"/>
</dbReference>
<sequence length="299" mass="31190">MDGHDQMAYDRGTSIFSPDGRLYQVEYAREAVKRGSSTVGVKTSSGVVLAVDKRVSSSLMEGESIEKLHVVDDHLLAASAGHVADGRRLVDELRRDAQVNRLRYGEPIDAKTATRHVSDLVQAYTQVGGARPFGAALLIAGVDRDGTPRLYETDPSGTVDGWQAVAVGAHRGDVQSFLEAEYDPAFDLEDATALALRAISVPDEERPAVDQVAVATVDVETRTVTVLDDDALASHLDALPAPENDAGGEDAGGEEAGGEEAGGEEAGGEDPGGEDAASEAVDSSEDVDGDDAADDSGAE</sequence>
<evidence type="ECO:0000256" key="7">
    <source>
        <dbReference type="RuleBase" id="RU000552"/>
    </source>
</evidence>
<dbReference type="InterPro" id="IPR019982">
    <property type="entry name" value="Proteasome_asu_arc"/>
</dbReference>
<dbReference type="GO" id="GO:0005737">
    <property type="term" value="C:cytoplasm"/>
    <property type="evidence" value="ECO:0007669"/>
    <property type="project" value="UniProtKB-SubCell"/>
</dbReference>
<comment type="function">
    <text evidence="5 7">Component of the proteasome core, a large protease complex with broad specificity involved in protein degradation.</text>
</comment>
<dbReference type="SUPFAM" id="SSF56235">
    <property type="entry name" value="N-terminal nucleophile aminohydrolases (Ntn hydrolases)"/>
    <property type="match status" value="1"/>
</dbReference>
<dbReference type="InterPro" id="IPR029055">
    <property type="entry name" value="Ntn_hydrolases_N"/>
</dbReference>